<evidence type="ECO:0000313" key="3">
    <source>
        <dbReference type="Proteomes" id="UP001595833"/>
    </source>
</evidence>
<keyword evidence="3" id="KW-1185">Reference proteome</keyword>
<dbReference type="RefSeq" id="WP_344042014.1">
    <property type="nucleotide sequence ID" value="NZ_BAAAKE010000031.1"/>
</dbReference>
<accession>A0ABV9YEX8</accession>
<keyword evidence="1" id="KW-0472">Membrane</keyword>
<keyword evidence="1" id="KW-0812">Transmembrane</keyword>
<sequence>MSGRRAFLTGLTTNLVNPKMVTFAIAFLPRFVDPGLGRVWLRFVVLGAVPVVLEIVVDGTVELPAGRIDTATGGVFLGLGVRSALDR</sequence>
<reference evidence="3" key="1">
    <citation type="journal article" date="2019" name="Int. J. Syst. Evol. Microbiol.">
        <title>The Global Catalogue of Microorganisms (GCM) 10K type strain sequencing project: providing services to taxonomists for standard genome sequencing and annotation.</title>
        <authorList>
            <consortium name="The Broad Institute Genomics Platform"/>
            <consortium name="The Broad Institute Genome Sequencing Center for Infectious Disease"/>
            <person name="Wu L."/>
            <person name="Ma J."/>
        </authorList>
    </citation>
    <scope>NUCLEOTIDE SEQUENCE [LARGE SCALE GENOMIC DNA]</scope>
    <source>
        <strain evidence="3">KCTC 12848</strain>
    </source>
</reference>
<comment type="caution">
    <text evidence="2">The sequence shown here is derived from an EMBL/GenBank/DDBJ whole genome shotgun (WGS) entry which is preliminary data.</text>
</comment>
<gene>
    <name evidence="2" type="ORF">ACFPFM_41755</name>
</gene>
<dbReference type="Proteomes" id="UP001595833">
    <property type="component" value="Unassembled WGS sequence"/>
</dbReference>
<dbReference type="EMBL" id="JBHSJB010000053">
    <property type="protein sequence ID" value="MFC5060277.1"/>
    <property type="molecule type" value="Genomic_DNA"/>
</dbReference>
<feature type="transmembrane region" description="Helical" evidence="1">
    <location>
        <begin position="7"/>
        <end position="27"/>
    </location>
</feature>
<name>A0ABV9YEX8_9PSEU</name>
<evidence type="ECO:0000256" key="1">
    <source>
        <dbReference type="SAM" id="Phobius"/>
    </source>
</evidence>
<feature type="transmembrane region" description="Helical" evidence="1">
    <location>
        <begin position="39"/>
        <end position="57"/>
    </location>
</feature>
<evidence type="ECO:0000313" key="2">
    <source>
        <dbReference type="EMBL" id="MFC5060277.1"/>
    </source>
</evidence>
<organism evidence="2 3">
    <name type="scientific">Saccharothrix xinjiangensis</name>
    <dbReference type="NCBI Taxonomy" id="204798"/>
    <lineage>
        <taxon>Bacteria</taxon>
        <taxon>Bacillati</taxon>
        <taxon>Actinomycetota</taxon>
        <taxon>Actinomycetes</taxon>
        <taxon>Pseudonocardiales</taxon>
        <taxon>Pseudonocardiaceae</taxon>
        <taxon>Saccharothrix</taxon>
    </lineage>
</organism>
<proteinExistence type="predicted"/>
<keyword evidence="1" id="KW-1133">Transmembrane helix</keyword>
<protein>
    <submittedName>
        <fullName evidence="2">LysE family translocator</fullName>
    </submittedName>
</protein>